<organism evidence="8">
    <name type="scientific">Neospora caninum (strain Liverpool)</name>
    <dbReference type="NCBI Taxonomy" id="572307"/>
    <lineage>
        <taxon>Eukaryota</taxon>
        <taxon>Sar</taxon>
        <taxon>Alveolata</taxon>
        <taxon>Apicomplexa</taxon>
        <taxon>Conoidasida</taxon>
        <taxon>Coccidia</taxon>
        <taxon>Eucoccidiorida</taxon>
        <taxon>Eimeriorina</taxon>
        <taxon>Sarcocystidae</taxon>
        <taxon>Neospora</taxon>
    </lineage>
</organism>
<keyword evidence="1" id="KW-0963">Cytoplasm</keyword>
<keyword evidence="5" id="KW-0862">Zinc</keyword>
<evidence type="ECO:0000259" key="7">
    <source>
        <dbReference type="PROSITE" id="PS50157"/>
    </source>
</evidence>
<dbReference type="SUPFAM" id="SSF50447">
    <property type="entry name" value="Translation proteins"/>
    <property type="match status" value="1"/>
</dbReference>
<dbReference type="HAMAP" id="MF_00014">
    <property type="entry name" value="Ribosome_mat_RimM"/>
    <property type="match status" value="1"/>
</dbReference>
<dbReference type="Pfam" id="PF01782">
    <property type="entry name" value="RimM"/>
    <property type="match status" value="1"/>
</dbReference>
<keyword evidence="2" id="KW-0690">Ribosome biogenesis</keyword>
<evidence type="ECO:0000256" key="5">
    <source>
        <dbReference type="PROSITE-ProRule" id="PRU00042"/>
    </source>
</evidence>
<feature type="region of interest" description="Disordered" evidence="6">
    <location>
        <begin position="187"/>
        <end position="227"/>
    </location>
</feature>
<sequence length="731" mass="79502">MASRQRSGTPRFRTLQFSFPLCLSFVLFSVLPSGALHSRTYKSMVPSSSRVGRPAAGFLHVPLPSFRAVSSDSFASQAFISCRCMHPHHSLFCRPSSNSRHTTAVLDLVLQGGGSGRATAARGTGSAGLLGDSRNLRSGGDACAGAGPGLRDPPFLLGGEGQRTQTSLGKERLSSSFPFTAHHLAAEPTREAQSSQGAERLPCARGNTERGGGFESPQSEGTPRASAATIEAYGCSARSDDDFRPFMAANKIKPEFLLSGVFPSRQAGEEVLRGGTGSVQTITHAGAGEAVQGSSKVATNSSPRALVLKTMESDWFSIGKVAGVHGLKGEVKVRATTYRIRERLCEPGVRVFYTPPGRGRLSSLEIERTRRTAESRVFLVKFKNVEDRNSAMSLNGGLLLVSAHQARQELPPGKFLLSDISGFFVTVHGDPQKNKIGRIVRVIPKETTARESVIPAADDSLEIMLYRDVAAKPLLHDFAPPPRPLPAEIFGEKYMKRSKLEDRMAESGLEVLFQCEFCGKKFRHYDRANAHELRCMYTSSNSTLVTDFQGRLLDRRREVVRDFLEHRQEQLWRQGQPSNSLAEEKPLLFLESGGDLSADLVASLGGTDAGSCEKSSLYRAQEELRKLEPSEGTGDDVWWEGEGEEGTDWIEEDDEKFEQVGGGADRGDILALQNLLTGNSHAGRLSAAETDLDAPAQKKTFLLPLTYNQTVWEIDFANQSVAISAPPSLLD</sequence>
<dbReference type="GO" id="GO:0043022">
    <property type="term" value="F:ribosome binding"/>
    <property type="evidence" value="ECO:0007669"/>
    <property type="project" value="InterPro"/>
</dbReference>
<dbReference type="InterPro" id="IPR009000">
    <property type="entry name" value="Transl_B-barrel_sf"/>
</dbReference>
<dbReference type="PANTHER" id="PTHR33692:SF1">
    <property type="entry name" value="RIBOSOME MATURATION FACTOR RIMM"/>
    <property type="match status" value="1"/>
</dbReference>
<keyword evidence="5" id="KW-0863">Zinc-finger</keyword>
<proteinExistence type="inferred from homology"/>
<dbReference type="InterPro" id="IPR036976">
    <property type="entry name" value="RimM_N_sf"/>
</dbReference>
<evidence type="ECO:0000256" key="6">
    <source>
        <dbReference type="SAM" id="MobiDB-lite"/>
    </source>
</evidence>
<dbReference type="PANTHER" id="PTHR33692">
    <property type="entry name" value="RIBOSOME MATURATION FACTOR RIMM"/>
    <property type="match status" value="1"/>
</dbReference>
<accession>A0A0F7U7G4</accession>
<keyword evidence="4" id="KW-0143">Chaperone</keyword>
<evidence type="ECO:0000256" key="3">
    <source>
        <dbReference type="ARBA" id="ARBA00022552"/>
    </source>
</evidence>
<gene>
    <name evidence="8" type="ORF">BN1204_004590</name>
</gene>
<keyword evidence="5" id="KW-0479">Metal-binding</keyword>
<protein>
    <submittedName>
        <fullName evidence="8">Zinc finger (C2H2 type) protein, putative</fullName>
    </submittedName>
</protein>
<keyword evidence="3" id="KW-0698">rRNA processing</keyword>
<evidence type="ECO:0000313" key="8">
    <source>
        <dbReference type="EMBL" id="CEL64570.1"/>
    </source>
</evidence>
<dbReference type="EMBL" id="LN714475">
    <property type="protein sequence ID" value="CEL64570.1"/>
    <property type="molecule type" value="Genomic_DNA"/>
</dbReference>
<dbReference type="InterPro" id="IPR013087">
    <property type="entry name" value="Znf_C2H2_type"/>
</dbReference>
<dbReference type="Gene3D" id="2.40.30.60">
    <property type="entry name" value="RimM"/>
    <property type="match status" value="1"/>
</dbReference>
<dbReference type="GO" id="GO:0006364">
    <property type="term" value="P:rRNA processing"/>
    <property type="evidence" value="ECO:0007669"/>
    <property type="project" value="UniProtKB-KW"/>
</dbReference>
<reference evidence="8" key="1">
    <citation type="journal article" date="2015" name="PLoS ONE">
        <title>Comprehensive Evaluation of Toxoplasma gondii VEG and Neospora caninum LIV Genomes with Tachyzoite Stage Transcriptome and Proteome Defines Novel Transcript Features.</title>
        <authorList>
            <person name="Ramaprasad A."/>
            <person name="Mourier T."/>
            <person name="Naeem R."/>
            <person name="Malas T.B."/>
            <person name="Moussa E."/>
            <person name="Panigrahi A."/>
            <person name="Vermont S.J."/>
            <person name="Otto T.D."/>
            <person name="Wastling J."/>
            <person name="Pain A."/>
        </authorList>
    </citation>
    <scope>NUCLEOTIDE SEQUENCE</scope>
    <source>
        <strain evidence="8">Liverpool</strain>
    </source>
</reference>
<evidence type="ECO:0000256" key="4">
    <source>
        <dbReference type="ARBA" id="ARBA00023186"/>
    </source>
</evidence>
<evidence type="ECO:0000256" key="1">
    <source>
        <dbReference type="ARBA" id="ARBA00022490"/>
    </source>
</evidence>
<evidence type="ECO:0000256" key="2">
    <source>
        <dbReference type="ARBA" id="ARBA00022517"/>
    </source>
</evidence>
<name>A0A0F7U7G4_NEOCL</name>
<dbReference type="PROSITE" id="PS50157">
    <property type="entry name" value="ZINC_FINGER_C2H2_2"/>
    <property type="match status" value="1"/>
</dbReference>
<dbReference type="AlphaFoldDB" id="A0A0F7U7G4"/>
<dbReference type="InterPro" id="IPR011961">
    <property type="entry name" value="RimM"/>
</dbReference>
<dbReference type="GO" id="GO:0008270">
    <property type="term" value="F:zinc ion binding"/>
    <property type="evidence" value="ECO:0007669"/>
    <property type="project" value="UniProtKB-KW"/>
</dbReference>
<dbReference type="GO" id="GO:0005840">
    <property type="term" value="C:ribosome"/>
    <property type="evidence" value="ECO:0007669"/>
    <property type="project" value="InterPro"/>
</dbReference>
<feature type="domain" description="C2H2-type" evidence="7">
    <location>
        <begin position="513"/>
        <end position="542"/>
    </location>
</feature>
<dbReference type="InterPro" id="IPR002676">
    <property type="entry name" value="RimM_N"/>
</dbReference>